<keyword evidence="2" id="KW-1185">Reference proteome</keyword>
<protein>
    <submittedName>
        <fullName evidence="1">Pantothenate kinase 2</fullName>
    </submittedName>
</protein>
<dbReference type="Proteomes" id="UP001412067">
    <property type="component" value="Unassembled WGS sequence"/>
</dbReference>
<comment type="caution">
    <text evidence="1">The sequence shown here is derived from an EMBL/GenBank/DDBJ whole genome shotgun (WGS) entry which is preliminary data.</text>
</comment>
<accession>A0ABR2N099</accession>
<evidence type="ECO:0000313" key="2">
    <source>
        <dbReference type="Proteomes" id="UP001412067"/>
    </source>
</evidence>
<proteinExistence type="predicted"/>
<evidence type="ECO:0000313" key="1">
    <source>
        <dbReference type="EMBL" id="KAK8969914.1"/>
    </source>
</evidence>
<dbReference type="GO" id="GO:0016301">
    <property type="term" value="F:kinase activity"/>
    <property type="evidence" value="ECO:0007669"/>
    <property type="project" value="UniProtKB-KW"/>
</dbReference>
<reference evidence="1 2" key="1">
    <citation type="journal article" date="2022" name="Nat. Plants">
        <title>Genomes of leafy and leafless Platanthera orchids illuminate the evolution of mycoheterotrophy.</title>
        <authorList>
            <person name="Li M.H."/>
            <person name="Liu K.W."/>
            <person name="Li Z."/>
            <person name="Lu H.C."/>
            <person name="Ye Q.L."/>
            <person name="Zhang D."/>
            <person name="Wang J.Y."/>
            <person name="Li Y.F."/>
            <person name="Zhong Z.M."/>
            <person name="Liu X."/>
            <person name="Yu X."/>
            <person name="Liu D.K."/>
            <person name="Tu X.D."/>
            <person name="Liu B."/>
            <person name="Hao Y."/>
            <person name="Liao X.Y."/>
            <person name="Jiang Y.T."/>
            <person name="Sun W.H."/>
            <person name="Chen J."/>
            <person name="Chen Y.Q."/>
            <person name="Ai Y."/>
            <person name="Zhai J.W."/>
            <person name="Wu S.S."/>
            <person name="Zhou Z."/>
            <person name="Hsiao Y.Y."/>
            <person name="Wu W.L."/>
            <person name="Chen Y.Y."/>
            <person name="Lin Y.F."/>
            <person name="Hsu J.L."/>
            <person name="Li C.Y."/>
            <person name="Wang Z.W."/>
            <person name="Zhao X."/>
            <person name="Zhong W.Y."/>
            <person name="Ma X.K."/>
            <person name="Ma L."/>
            <person name="Huang J."/>
            <person name="Chen G.Z."/>
            <person name="Huang M.Z."/>
            <person name="Huang L."/>
            <person name="Peng D.H."/>
            <person name="Luo Y.B."/>
            <person name="Zou S.Q."/>
            <person name="Chen S.P."/>
            <person name="Lan S."/>
            <person name="Tsai W.C."/>
            <person name="Van de Peer Y."/>
            <person name="Liu Z.J."/>
        </authorList>
    </citation>
    <scope>NUCLEOTIDE SEQUENCE [LARGE SCALE GENOMIC DNA]</scope>
    <source>
        <strain evidence="1">Lor288</strain>
    </source>
</reference>
<dbReference type="EMBL" id="JBBWWR010000002">
    <property type="protein sequence ID" value="KAK8969914.1"/>
    <property type="molecule type" value="Genomic_DNA"/>
</dbReference>
<keyword evidence="1" id="KW-0418">Kinase</keyword>
<gene>
    <name evidence="1" type="ORF">KSP40_PGU021844</name>
</gene>
<sequence length="356" mass="39657">MALARSSRTNLVGEMSDEGCGWRGAVDHRYEPNTIDLLDHSELEYWFTVLSEHMPDLVDKPHIPCESLNISPLYYHPSSLPSTWRHIPAEPDLLCQPPPSPSHPFLFSQPLSPRGATAQPFPSQELLYQQPHITMSTSNSHQPRGDLLPASYPPLGIAQKIVQHPWTTLPSTTHSFLALVEFIPAYETPAVASEGGTDDAKRRGEAFAHAFSAHLARSRSRELCTRKRSSGLCARVHSSRTRSSKLRASTRSLKLCLHTRSSELRAQTRSSELFAGAHWRAKRKGARWRAVRGMHQRVELGNVHWRAVLVSGLKIVARGCSWISSEVFRVAMHKAKDLHSSSKLPASSNDGVDPLL</sequence>
<organism evidence="1 2">
    <name type="scientific">Platanthera guangdongensis</name>
    <dbReference type="NCBI Taxonomy" id="2320717"/>
    <lineage>
        <taxon>Eukaryota</taxon>
        <taxon>Viridiplantae</taxon>
        <taxon>Streptophyta</taxon>
        <taxon>Embryophyta</taxon>
        <taxon>Tracheophyta</taxon>
        <taxon>Spermatophyta</taxon>
        <taxon>Magnoliopsida</taxon>
        <taxon>Liliopsida</taxon>
        <taxon>Asparagales</taxon>
        <taxon>Orchidaceae</taxon>
        <taxon>Orchidoideae</taxon>
        <taxon>Orchideae</taxon>
        <taxon>Orchidinae</taxon>
        <taxon>Platanthera</taxon>
    </lineage>
</organism>
<name>A0ABR2N099_9ASPA</name>
<keyword evidence="1" id="KW-0808">Transferase</keyword>